<protein>
    <submittedName>
        <fullName evidence="2">Molecular chaperone DnaJ</fullName>
    </submittedName>
</protein>
<evidence type="ECO:0000313" key="3">
    <source>
        <dbReference type="Proteomes" id="UP000324996"/>
    </source>
</evidence>
<reference evidence="2 3" key="1">
    <citation type="submission" date="2019-09" db="EMBL/GenBank/DDBJ databases">
        <title>NBRP : Genome information of microbial organism related human and environment.</title>
        <authorList>
            <person name="Hattori M."/>
            <person name="Oshima K."/>
            <person name="Inaba H."/>
            <person name="Suda W."/>
            <person name="Sakamoto M."/>
            <person name="Iino T."/>
            <person name="Kitahara M."/>
            <person name="Oshida Y."/>
            <person name="Iida T."/>
            <person name="Kudo T."/>
            <person name="Itoh T."/>
            <person name="Ohkuma M."/>
        </authorList>
    </citation>
    <scope>NUCLEOTIDE SEQUENCE [LARGE SCALE GENOMIC DNA]</scope>
    <source>
        <strain evidence="2 3">Q-1</strain>
    </source>
</reference>
<proteinExistence type="predicted"/>
<evidence type="ECO:0000313" key="2">
    <source>
        <dbReference type="EMBL" id="GER05454.1"/>
    </source>
</evidence>
<dbReference type="PROSITE" id="PS50076">
    <property type="entry name" value="DNAJ_2"/>
    <property type="match status" value="1"/>
</dbReference>
<dbReference type="Proteomes" id="UP000324996">
    <property type="component" value="Unassembled WGS sequence"/>
</dbReference>
<dbReference type="AlphaFoldDB" id="A0A5A7NCK2"/>
<dbReference type="PRINTS" id="PR00625">
    <property type="entry name" value="JDOMAIN"/>
</dbReference>
<dbReference type="PANTHER" id="PTHR24074">
    <property type="entry name" value="CO-CHAPERONE PROTEIN DJLA"/>
    <property type="match status" value="1"/>
</dbReference>
<evidence type="ECO:0000259" key="1">
    <source>
        <dbReference type="PROSITE" id="PS50076"/>
    </source>
</evidence>
<organism evidence="2 3">
    <name type="scientific">Iodidimonas nitroreducens</name>
    <dbReference type="NCBI Taxonomy" id="1236968"/>
    <lineage>
        <taxon>Bacteria</taxon>
        <taxon>Pseudomonadati</taxon>
        <taxon>Pseudomonadota</taxon>
        <taxon>Alphaproteobacteria</taxon>
        <taxon>Iodidimonadales</taxon>
        <taxon>Iodidimonadaceae</taxon>
        <taxon>Iodidimonas</taxon>
    </lineage>
</organism>
<dbReference type="CDD" id="cd06257">
    <property type="entry name" value="DnaJ"/>
    <property type="match status" value="1"/>
</dbReference>
<dbReference type="Pfam" id="PF00226">
    <property type="entry name" value="DnaJ"/>
    <property type="match status" value="1"/>
</dbReference>
<comment type="caution">
    <text evidence="2">The sequence shown here is derived from an EMBL/GenBank/DDBJ whole genome shotgun (WGS) entry which is preliminary data.</text>
</comment>
<dbReference type="SMART" id="SM00271">
    <property type="entry name" value="DnaJ"/>
    <property type="match status" value="1"/>
</dbReference>
<dbReference type="RefSeq" id="WP_042087593.1">
    <property type="nucleotide sequence ID" value="NZ_BKCN01000025.1"/>
</dbReference>
<accession>A0A5A7NCK2</accession>
<dbReference type="Gene3D" id="1.10.287.110">
    <property type="entry name" value="DnaJ domain"/>
    <property type="match status" value="1"/>
</dbReference>
<gene>
    <name evidence="2" type="ORF">JCM17846_31360</name>
</gene>
<keyword evidence="3" id="KW-1185">Reference proteome</keyword>
<name>A0A5A7NCK2_9PROT</name>
<dbReference type="InterPro" id="IPR036869">
    <property type="entry name" value="J_dom_sf"/>
</dbReference>
<feature type="domain" description="J" evidence="1">
    <location>
        <begin position="117"/>
        <end position="174"/>
    </location>
</feature>
<dbReference type="InterPro" id="IPR001623">
    <property type="entry name" value="DnaJ_domain"/>
</dbReference>
<sequence>MRRKRTGADFGFPRWGGYGRDSDAVHVRMCDFHGCNEAGEHPAPKSTRTNDRWYFCERHAADYNRNWNFFAGMSDEAVHDYMRREQEQDGATGYRQSQAFSWGGTPDADGLTRAERDAFDVLDLEPVATGEEIKSRFRSLAKQYHPDRNPGDKEAAVMFHQVRVAYDVLKPRIAEGV</sequence>
<dbReference type="SUPFAM" id="SSF46565">
    <property type="entry name" value="Chaperone J-domain"/>
    <property type="match status" value="1"/>
</dbReference>
<dbReference type="InterPro" id="IPR050817">
    <property type="entry name" value="DjlA_DnaK_co-chaperone"/>
</dbReference>
<dbReference type="EMBL" id="BKCN01000025">
    <property type="protein sequence ID" value="GER05454.1"/>
    <property type="molecule type" value="Genomic_DNA"/>
</dbReference>